<feature type="region of interest" description="Disordered" evidence="1">
    <location>
        <begin position="142"/>
        <end position="167"/>
    </location>
</feature>
<keyword evidence="3" id="KW-0732">Signal</keyword>
<evidence type="ECO:0000313" key="4">
    <source>
        <dbReference type="EMBL" id="EXJ62647.1"/>
    </source>
</evidence>
<protein>
    <submittedName>
        <fullName evidence="4">Uncharacterized protein</fullName>
    </submittedName>
</protein>
<keyword evidence="2" id="KW-0472">Membrane</keyword>
<sequence length="304" mass="31916">MALLGLALTIVPQASATRPVHGHRNVHLHRQHHDEAMRIPGHRQHNTINSETALVDPTPTPYKAGEGINDKPPHTAIIPPVPGPQDPVPAASKLPPFEQFASRTAPLDRSSGAGSGGGYEPYPPNRQLEVPAFEESFETRTAPLERSSGAGSGGGYEPYPPNRQLDIPGFEESFETRTAPLERSSGAGSGGGYEPYPPNRQLALAHNAALAFFVSAIGFFFLSLIWNLYLQVGLARNQAKKIDGNAIEAMRLGGPPAPLGFLGRFGTSRGEHAADGVAAAKGGEGAWLRGANANAPAPAASVAA</sequence>
<proteinExistence type="predicted"/>
<dbReference type="GeneID" id="19177686"/>
<dbReference type="EMBL" id="AMGW01000002">
    <property type="protein sequence ID" value="EXJ62647.1"/>
    <property type="molecule type" value="Genomic_DNA"/>
</dbReference>
<feature type="signal peptide" evidence="3">
    <location>
        <begin position="1"/>
        <end position="16"/>
    </location>
</feature>
<keyword evidence="2" id="KW-0812">Transmembrane</keyword>
<feature type="transmembrane region" description="Helical" evidence="2">
    <location>
        <begin position="208"/>
        <end position="230"/>
    </location>
</feature>
<keyword evidence="5" id="KW-1185">Reference proteome</keyword>
<dbReference type="OrthoDB" id="4160867at2759"/>
<evidence type="ECO:0000256" key="1">
    <source>
        <dbReference type="SAM" id="MobiDB-lite"/>
    </source>
</evidence>
<dbReference type="RefSeq" id="XP_007755301.1">
    <property type="nucleotide sequence ID" value="XM_007757111.1"/>
</dbReference>
<evidence type="ECO:0000313" key="5">
    <source>
        <dbReference type="Proteomes" id="UP000019473"/>
    </source>
</evidence>
<dbReference type="HOGENOM" id="CLU_915288_0_0_1"/>
<evidence type="ECO:0000256" key="3">
    <source>
        <dbReference type="SAM" id="SignalP"/>
    </source>
</evidence>
<dbReference type="VEuPathDB" id="FungiDB:A1O7_03085"/>
<reference evidence="4 5" key="1">
    <citation type="submission" date="2013-03" db="EMBL/GenBank/DDBJ databases">
        <title>The Genome Sequence of Cladophialophora yegresii CBS 114405.</title>
        <authorList>
            <consortium name="The Broad Institute Genomics Platform"/>
            <person name="Cuomo C."/>
            <person name="de Hoog S."/>
            <person name="Gorbushina A."/>
            <person name="Walker B."/>
            <person name="Young S.K."/>
            <person name="Zeng Q."/>
            <person name="Gargeya S."/>
            <person name="Fitzgerald M."/>
            <person name="Haas B."/>
            <person name="Abouelleil A."/>
            <person name="Allen A.W."/>
            <person name="Alvarado L."/>
            <person name="Arachchi H.M."/>
            <person name="Berlin A.M."/>
            <person name="Chapman S.B."/>
            <person name="Gainer-Dewar J."/>
            <person name="Goldberg J."/>
            <person name="Griggs A."/>
            <person name="Gujja S."/>
            <person name="Hansen M."/>
            <person name="Howarth C."/>
            <person name="Imamovic A."/>
            <person name="Ireland A."/>
            <person name="Larimer J."/>
            <person name="McCowan C."/>
            <person name="Murphy C."/>
            <person name="Pearson M."/>
            <person name="Poon T.W."/>
            <person name="Priest M."/>
            <person name="Roberts A."/>
            <person name="Saif S."/>
            <person name="Shea T."/>
            <person name="Sisk P."/>
            <person name="Sykes S."/>
            <person name="Wortman J."/>
            <person name="Nusbaum C."/>
            <person name="Birren B."/>
        </authorList>
    </citation>
    <scope>NUCLEOTIDE SEQUENCE [LARGE SCALE GENOMIC DNA]</scope>
    <source>
        <strain evidence="4 5">CBS 114405</strain>
    </source>
</reference>
<gene>
    <name evidence="4" type="ORF">A1O7_03085</name>
</gene>
<dbReference type="Proteomes" id="UP000019473">
    <property type="component" value="Unassembled WGS sequence"/>
</dbReference>
<feature type="chain" id="PRO_5004931731" evidence="3">
    <location>
        <begin position="17"/>
        <end position="304"/>
    </location>
</feature>
<feature type="region of interest" description="Disordered" evidence="1">
    <location>
        <begin position="104"/>
        <end position="126"/>
    </location>
</feature>
<organism evidence="4 5">
    <name type="scientific">Cladophialophora yegresii CBS 114405</name>
    <dbReference type="NCBI Taxonomy" id="1182544"/>
    <lineage>
        <taxon>Eukaryota</taxon>
        <taxon>Fungi</taxon>
        <taxon>Dikarya</taxon>
        <taxon>Ascomycota</taxon>
        <taxon>Pezizomycotina</taxon>
        <taxon>Eurotiomycetes</taxon>
        <taxon>Chaetothyriomycetidae</taxon>
        <taxon>Chaetothyriales</taxon>
        <taxon>Herpotrichiellaceae</taxon>
        <taxon>Cladophialophora</taxon>
    </lineage>
</organism>
<accession>W9W3L3</accession>
<name>W9W3L3_9EURO</name>
<dbReference type="AlphaFoldDB" id="W9W3L3"/>
<keyword evidence="2" id="KW-1133">Transmembrane helix</keyword>
<comment type="caution">
    <text evidence="4">The sequence shown here is derived from an EMBL/GenBank/DDBJ whole genome shotgun (WGS) entry which is preliminary data.</text>
</comment>
<evidence type="ECO:0000256" key="2">
    <source>
        <dbReference type="SAM" id="Phobius"/>
    </source>
</evidence>